<evidence type="ECO:0000256" key="1">
    <source>
        <dbReference type="ARBA" id="ARBA00022801"/>
    </source>
</evidence>
<name>A0A4R5D7Y0_9ACTN</name>
<evidence type="ECO:0000259" key="4">
    <source>
        <dbReference type="Pfam" id="PF02449"/>
    </source>
</evidence>
<protein>
    <recommendedName>
        <fullName evidence="4">Glycoside hydrolase family 42 N-terminal domain-containing protein</fullName>
    </recommendedName>
</protein>
<dbReference type="InterPro" id="IPR006311">
    <property type="entry name" value="TAT_signal"/>
</dbReference>
<dbReference type="PROSITE" id="PS51318">
    <property type="entry name" value="TAT"/>
    <property type="match status" value="1"/>
</dbReference>
<keyword evidence="2" id="KW-0326">Glycosidase</keyword>
<dbReference type="InterPro" id="IPR013529">
    <property type="entry name" value="Glyco_hydro_42_N"/>
</dbReference>
<gene>
    <name evidence="5" type="ORF">E1269_18850</name>
</gene>
<evidence type="ECO:0000256" key="3">
    <source>
        <dbReference type="SAM" id="SignalP"/>
    </source>
</evidence>
<dbReference type="AlphaFoldDB" id="A0A4R5D7Y0"/>
<keyword evidence="3" id="KW-0732">Signal</keyword>
<dbReference type="GO" id="GO:0005975">
    <property type="term" value="P:carbohydrate metabolic process"/>
    <property type="evidence" value="ECO:0007669"/>
    <property type="project" value="InterPro"/>
</dbReference>
<feature type="chain" id="PRO_5038882919" description="Glycoside hydrolase family 42 N-terminal domain-containing protein" evidence="3">
    <location>
        <begin position="34"/>
        <end position="765"/>
    </location>
</feature>
<dbReference type="SUPFAM" id="SSF51445">
    <property type="entry name" value="(Trans)glycosidases"/>
    <property type="match status" value="1"/>
</dbReference>
<proteinExistence type="predicted"/>
<dbReference type="Gene3D" id="3.20.20.80">
    <property type="entry name" value="Glycosidases"/>
    <property type="match status" value="1"/>
</dbReference>
<keyword evidence="1" id="KW-0378">Hydrolase</keyword>
<evidence type="ECO:0000256" key="2">
    <source>
        <dbReference type="ARBA" id="ARBA00023295"/>
    </source>
</evidence>
<dbReference type="Proteomes" id="UP000294739">
    <property type="component" value="Unassembled WGS sequence"/>
</dbReference>
<keyword evidence="6" id="KW-1185">Reference proteome</keyword>
<organism evidence="5 6">
    <name type="scientific">Jiangella asiatica</name>
    <dbReference type="NCBI Taxonomy" id="2530372"/>
    <lineage>
        <taxon>Bacteria</taxon>
        <taxon>Bacillati</taxon>
        <taxon>Actinomycetota</taxon>
        <taxon>Actinomycetes</taxon>
        <taxon>Jiangellales</taxon>
        <taxon>Jiangellaceae</taxon>
        <taxon>Jiangella</taxon>
    </lineage>
</organism>
<feature type="signal peptide" evidence="3">
    <location>
        <begin position="1"/>
        <end position="33"/>
    </location>
</feature>
<dbReference type="Pfam" id="PF02449">
    <property type="entry name" value="Glyco_hydro_42"/>
    <property type="match status" value="1"/>
</dbReference>
<comment type="caution">
    <text evidence="5">The sequence shown here is derived from an EMBL/GenBank/DDBJ whole genome shotgun (WGS) entry which is preliminary data.</text>
</comment>
<feature type="domain" description="Glycoside hydrolase family 42 N-terminal" evidence="4">
    <location>
        <begin position="120"/>
        <end position="341"/>
    </location>
</feature>
<accession>A0A4R5D7Y0</accession>
<dbReference type="InterPro" id="IPR017853">
    <property type="entry name" value="GH"/>
</dbReference>
<dbReference type="OrthoDB" id="9800974at2"/>
<dbReference type="GO" id="GO:0009341">
    <property type="term" value="C:beta-galactosidase complex"/>
    <property type="evidence" value="ECO:0007669"/>
    <property type="project" value="InterPro"/>
</dbReference>
<dbReference type="InParanoid" id="A0A4R5D7Y0"/>
<dbReference type="RefSeq" id="WP_131897332.1">
    <property type="nucleotide sequence ID" value="NZ_SMKZ01000028.1"/>
</dbReference>
<reference evidence="5 6" key="1">
    <citation type="submission" date="2019-03" db="EMBL/GenBank/DDBJ databases">
        <title>Draft genome sequences of novel Actinobacteria.</title>
        <authorList>
            <person name="Sahin N."/>
            <person name="Ay H."/>
            <person name="Saygin H."/>
        </authorList>
    </citation>
    <scope>NUCLEOTIDE SEQUENCE [LARGE SCALE GENOMIC DNA]</scope>
    <source>
        <strain evidence="5 6">5K138</strain>
    </source>
</reference>
<evidence type="ECO:0000313" key="5">
    <source>
        <dbReference type="EMBL" id="TDE08000.1"/>
    </source>
</evidence>
<evidence type="ECO:0000313" key="6">
    <source>
        <dbReference type="Proteomes" id="UP000294739"/>
    </source>
</evidence>
<sequence>MDAEDLTRRAFMKSLAASAAVAGFLGGTGAAVAGPPGAPAAGAGRRIAVRDHRGAPAIMIGDQALPAIAYMTYLPHRGQYEDFAGAGYGVYSVACYFGDRGINSTSGIKPFRPGLWVGPGNYDFSAVDEDLARVVAAQPNALVILRVNLDVPQWWESLHPGELSVSANGGTLRQSFSSAVWRDEAGQALLALIRHIAASPYANNLIAYHLGAGQTEEWMYHGNRDRLPDYSEPHQRAFRSWLRRTYRSDAALRAGWHDPAVSLRTATVPDAAARTGDPARLFRDPDSEQQVIDYYRFHSYAAADAVVHFCRTVKKEVGDSALAGAFYGYIFETTHVDVGQHALHHILTSPYVEFLASPSSYLRRQPGYDWSYFSLTDSVKLHGKLWMSEADTRTHLTVGLSVAAPEINPTGSVPGPYDTALWQGPDDPRITMSLLRNNLARAITNGAGLWWFDMWGGWYDDPEMMAFMAKARDLVAESLTADRRSTAEVAVFADEASMAHFGYSRNHNQQFLYGQRLELGSMGTPYNIFHFQDLLDERTHDYSLYVFLNTVKVDRDLRRAVQRLRDRGKSFVWGHGAGWFGYGDPGAGGVTDLTGVEMTATEQAARLRVTTVQSTSAALAGIAPGTTFGTTSAVGAPLIHPTGGNGEVLATVEGTSIPGVVRVEHRRGGHSTYSVAPRMPPQLLRNAAKQAGAHVYVDNDDVVYASHRFVALHATSDGPRTIHLPRVAAVITDAFGLDDTPIARHTDSVTIQCREHETYVLRLVP</sequence>
<dbReference type="GO" id="GO:0004565">
    <property type="term" value="F:beta-galactosidase activity"/>
    <property type="evidence" value="ECO:0007669"/>
    <property type="project" value="InterPro"/>
</dbReference>
<dbReference type="EMBL" id="SMKZ01000028">
    <property type="protein sequence ID" value="TDE08000.1"/>
    <property type="molecule type" value="Genomic_DNA"/>
</dbReference>